<dbReference type="UniPathway" id="UPA00665"/>
<comment type="subcellular location">
    <subcellularLocation>
        <location evidence="9">Cell membrane</location>
        <topology evidence="9">Multi-pass membrane protein</topology>
    </subcellularLocation>
</comment>
<organism evidence="11 12">
    <name type="scientific">Duncaniella muris</name>
    <dbReference type="NCBI Taxonomy" id="2094150"/>
    <lineage>
        <taxon>Bacteria</taxon>
        <taxon>Pseudomonadati</taxon>
        <taxon>Bacteroidota</taxon>
        <taxon>Bacteroidia</taxon>
        <taxon>Bacteroidales</taxon>
        <taxon>Muribaculaceae</taxon>
        <taxon>Duncaniella</taxon>
    </lineage>
</organism>
<feature type="transmembrane region" description="Helical" evidence="9">
    <location>
        <begin position="7"/>
        <end position="27"/>
    </location>
</feature>
<gene>
    <name evidence="9" type="primary">lspA</name>
    <name evidence="11" type="ORF">C5O23_05500</name>
</gene>
<evidence type="ECO:0000256" key="5">
    <source>
        <dbReference type="ARBA" id="ARBA00022750"/>
    </source>
</evidence>
<dbReference type="RefSeq" id="WP_107031950.1">
    <property type="nucleotide sequence ID" value="NZ_CAJSYL010000049.1"/>
</dbReference>
<dbReference type="GO" id="GO:0005886">
    <property type="term" value="C:plasma membrane"/>
    <property type="evidence" value="ECO:0007669"/>
    <property type="project" value="UniProtKB-SubCell"/>
</dbReference>
<dbReference type="PANTHER" id="PTHR33695:SF1">
    <property type="entry name" value="LIPOPROTEIN SIGNAL PEPTIDASE"/>
    <property type="match status" value="1"/>
</dbReference>
<evidence type="ECO:0000256" key="2">
    <source>
        <dbReference type="ARBA" id="ARBA00022475"/>
    </source>
</evidence>
<keyword evidence="5 9" id="KW-0064">Aspartyl protease</keyword>
<proteinExistence type="inferred from homology"/>
<dbReference type="AlphaFoldDB" id="A0A2V1IQ75"/>
<dbReference type="PRINTS" id="PR00781">
    <property type="entry name" value="LIPOSIGPTASE"/>
</dbReference>
<keyword evidence="11" id="KW-0449">Lipoprotein</keyword>
<evidence type="ECO:0000313" key="12">
    <source>
        <dbReference type="Proteomes" id="UP000244905"/>
    </source>
</evidence>
<evidence type="ECO:0000256" key="4">
    <source>
        <dbReference type="ARBA" id="ARBA00022692"/>
    </source>
</evidence>
<evidence type="ECO:0000256" key="1">
    <source>
        <dbReference type="ARBA" id="ARBA00006139"/>
    </source>
</evidence>
<keyword evidence="3 9" id="KW-0645">Protease</keyword>
<dbReference type="GeneID" id="82525795"/>
<dbReference type="EC" id="3.4.23.36" evidence="9"/>
<feature type="transmembrane region" description="Helical" evidence="9">
    <location>
        <begin position="137"/>
        <end position="157"/>
    </location>
</feature>
<feature type="active site" evidence="9">
    <location>
        <position position="146"/>
    </location>
</feature>
<comment type="caution">
    <text evidence="11">The sequence shown here is derived from an EMBL/GenBank/DDBJ whole genome shotgun (WGS) entry which is preliminary data.</text>
</comment>
<comment type="pathway">
    <text evidence="9">Protein modification; lipoprotein biosynthesis (signal peptide cleavage).</text>
</comment>
<evidence type="ECO:0000256" key="6">
    <source>
        <dbReference type="ARBA" id="ARBA00022801"/>
    </source>
</evidence>
<keyword evidence="4 9" id="KW-0812">Transmembrane</keyword>
<feature type="transmembrane region" description="Helical" evidence="9">
    <location>
        <begin position="63"/>
        <end position="81"/>
    </location>
</feature>
<dbReference type="PANTHER" id="PTHR33695">
    <property type="entry name" value="LIPOPROTEIN SIGNAL PEPTIDASE"/>
    <property type="match status" value="1"/>
</dbReference>
<dbReference type="NCBIfam" id="NF011369">
    <property type="entry name" value="PRK14788.1"/>
    <property type="match status" value="1"/>
</dbReference>
<dbReference type="HAMAP" id="MF_00161">
    <property type="entry name" value="LspA"/>
    <property type="match status" value="1"/>
</dbReference>
<feature type="transmembrane region" description="Helical" evidence="9">
    <location>
        <begin position="169"/>
        <end position="194"/>
    </location>
</feature>
<name>A0A2V1IQ75_9BACT</name>
<keyword evidence="6 9" id="KW-0378">Hydrolase</keyword>
<evidence type="ECO:0000256" key="7">
    <source>
        <dbReference type="ARBA" id="ARBA00022989"/>
    </source>
</evidence>
<dbReference type="GO" id="GO:0004190">
    <property type="term" value="F:aspartic-type endopeptidase activity"/>
    <property type="evidence" value="ECO:0007669"/>
    <property type="project" value="UniProtKB-UniRule"/>
</dbReference>
<dbReference type="EMBL" id="PUEC01000010">
    <property type="protein sequence ID" value="PWB02676.1"/>
    <property type="molecule type" value="Genomic_DNA"/>
</dbReference>
<dbReference type="Proteomes" id="UP000244905">
    <property type="component" value="Unassembled WGS sequence"/>
</dbReference>
<keyword evidence="8 9" id="KW-0472">Membrane</keyword>
<keyword evidence="12" id="KW-1185">Reference proteome</keyword>
<dbReference type="GO" id="GO:0006508">
    <property type="term" value="P:proteolysis"/>
    <property type="evidence" value="ECO:0007669"/>
    <property type="project" value="UniProtKB-KW"/>
</dbReference>
<comment type="function">
    <text evidence="9">This protein specifically catalyzes the removal of signal peptides from prolipoproteins.</text>
</comment>
<comment type="similarity">
    <text evidence="1 9 10">Belongs to the peptidase A8 family.</text>
</comment>
<sequence>MLKSRTAIASMIIILVVLIDQAVKIWIKTHFYLGEDLQIFSWFHLYFIENNGMAFGMELGSKLALTLFRIVAVGFLIWYIIRIRALRSVPAGYIMCLAFVTAGAAGNIFDCVFYGLIFNNPMPPQVATIFPEAGGYAPLFLGKVVDMLYFPLFSFVWPDWIPFVGGQEFLFFQPIFNIADAAISCGIIALILFYHRYILGPKALAELPVRH</sequence>
<comment type="catalytic activity">
    <reaction evidence="9">
        <text>Release of signal peptides from bacterial membrane prolipoproteins. Hydrolyzes -Xaa-Yaa-Zaa-|-(S,diacylglyceryl)Cys-, in which Xaa is hydrophobic (preferably Leu), and Yaa (Ala or Ser) and Zaa (Gly or Ala) have small, neutral side chains.</text>
        <dbReference type="EC" id="3.4.23.36"/>
    </reaction>
</comment>
<keyword evidence="2 9" id="KW-1003">Cell membrane</keyword>
<dbReference type="Pfam" id="PF01252">
    <property type="entry name" value="Peptidase_A8"/>
    <property type="match status" value="1"/>
</dbReference>
<feature type="active site" evidence="9">
    <location>
        <position position="180"/>
    </location>
</feature>
<evidence type="ECO:0000256" key="9">
    <source>
        <dbReference type="HAMAP-Rule" id="MF_00161"/>
    </source>
</evidence>
<evidence type="ECO:0000313" key="11">
    <source>
        <dbReference type="EMBL" id="PWB02676.1"/>
    </source>
</evidence>
<evidence type="ECO:0000256" key="10">
    <source>
        <dbReference type="RuleBase" id="RU004181"/>
    </source>
</evidence>
<evidence type="ECO:0000256" key="3">
    <source>
        <dbReference type="ARBA" id="ARBA00022670"/>
    </source>
</evidence>
<protein>
    <recommendedName>
        <fullName evidence="9">Lipoprotein signal peptidase</fullName>
        <ecNumber evidence="9">3.4.23.36</ecNumber>
    </recommendedName>
    <alternativeName>
        <fullName evidence="9">Prolipoprotein signal peptidase</fullName>
    </alternativeName>
    <alternativeName>
        <fullName evidence="9">Signal peptidase II</fullName>
        <shortName evidence="9">SPase II</shortName>
    </alternativeName>
</protein>
<evidence type="ECO:0000256" key="8">
    <source>
        <dbReference type="ARBA" id="ARBA00023136"/>
    </source>
</evidence>
<dbReference type="InterPro" id="IPR001872">
    <property type="entry name" value="Peptidase_A8"/>
</dbReference>
<keyword evidence="7 9" id="KW-1133">Transmembrane helix</keyword>
<feature type="transmembrane region" description="Helical" evidence="9">
    <location>
        <begin position="93"/>
        <end position="117"/>
    </location>
</feature>
<accession>A0A2V1IQ75</accession>
<reference evidence="12" key="1">
    <citation type="submission" date="2018-02" db="EMBL/GenBank/DDBJ databases">
        <authorList>
            <person name="Clavel T."/>
            <person name="Strowig T."/>
        </authorList>
    </citation>
    <scope>NUCLEOTIDE SEQUENCE [LARGE SCALE GENOMIC DNA]</scope>
    <source>
        <strain evidence="12">DSM 103720</strain>
    </source>
</reference>